<gene>
    <name evidence="11" type="ORF">A7U60_g7533</name>
</gene>
<dbReference type="OrthoDB" id="9977870at2759"/>
<comment type="catalytic activity">
    <reaction evidence="1">
        <text>[E2 ubiquitin-conjugating enzyme]-S-ubiquitinyl-L-cysteine + [acceptor protein]-L-lysine = [E2 ubiquitin-conjugating enzyme]-L-cysteine + [acceptor protein]-N(6)-ubiquitinyl-L-lysine.</text>
        <dbReference type="EC" id="2.3.2.31"/>
    </reaction>
</comment>
<dbReference type="InterPro" id="IPR044066">
    <property type="entry name" value="TRIAD_supradom"/>
</dbReference>
<feature type="domain" description="RING-type" evidence="10">
    <location>
        <begin position="206"/>
        <end position="395"/>
    </location>
</feature>
<dbReference type="EC" id="2.3.2.31" evidence="2"/>
<reference evidence="11" key="1">
    <citation type="submission" date="2016-06" db="EMBL/GenBank/DDBJ databases">
        <title>Draft Genome sequence of the fungus Inonotus baumii.</title>
        <authorList>
            <person name="Zhu H."/>
            <person name="Lin W."/>
        </authorList>
    </citation>
    <scope>NUCLEOTIDE SEQUENCE</scope>
    <source>
        <strain evidence="11">821</strain>
    </source>
</reference>
<feature type="region of interest" description="Disordered" evidence="9">
    <location>
        <begin position="14"/>
        <end position="35"/>
    </location>
</feature>
<name>A0A9Q5HT51_SANBA</name>
<dbReference type="InterPro" id="IPR002867">
    <property type="entry name" value="IBR_dom"/>
</dbReference>
<feature type="compositionally biased region" description="Basic and acidic residues" evidence="9">
    <location>
        <begin position="75"/>
        <end position="84"/>
    </location>
</feature>
<protein>
    <recommendedName>
        <fullName evidence="2">RBR-type E3 ubiquitin transferase</fullName>
        <ecNumber evidence="2">2.3.2.31</ecNumber>
    </recommendedName>
</protein>
<accession>A0A9Q5HT51</accession>
<dbReference type="GO" id="GO:0016567">
    <property type="term" value="P:protein ubiquitination"/>
    <property type="evidence" value="ECO:0007669"/>
    <property type="project" value="InterPro"/>
</dbReference>
<evidence type="ECO:0000256" key="9">
    <source>
        <dbReference type="SAM" id="MobiDB-lite"/>
    </source>
</evidence>
<dbReference type="PANTHER" id="PTHR11685">
    <property type="entry name" value="RBR FAMILY RING FINGER AND IBR DOMAIN-CONTAINING"/>
    <property type="match status" value="1"/>
</dbReference>
<feature type="compositionally biased region" description="Low complexity" evidence="9">
    <location>
        <begin position="14"/>
        <end position="28"/>
    </location>
</feature>
<dbReference type="Proteomes" id="UP000757232">
    <property type="component" value="Unassembled WGS sequence"/>
</dbReference>
<proteinExistence type="predicted"/>
<evidence type="ECO:0000313" key="11">
    <source>
        <dbReference type="EMBL" id="OCB85523.1"/>
    </source>
</evidence>
<evidence type="ECO:0000256" key="6">
    <source>
        <dbReference type="ARBA" id="ARBA00022771"/>
    </source>
</evidence>
<organism evidence="11 12">
    <name type="scientific">Sanghuangporus baumii</name>
    <name type="common">Phellinus baumii</name>
    <dbReference type="NCBI Taxonomy" id="108892"/>
    <lineage>
        <taxon>Eukaryota</taxon>
        <taxon>Fungi</taxon>
        <taxon>Dikarya</taxon>
        <taxon>Basidiomycota</taxon>
        <taxon>Agaricomycotina</taxon>
        <taxon>Agaricomycetes</taxon>
        <taxon>Hymenochaetales</taxon>
        <taxon>Hymenochaetaceae</taxon>
        <taxon>Sanghuangporus</taxon>
    </lineage>
</organism>
<dbReference type="GO" id="GO:0008270">
    <property type="term" value="F:zinc ion binding"/>
    <property type="evidence" value="ECO:0007669"/>
    <property type="project" value="UniProtKB-KW"/>
</dbReference>
<evidence type="ECO:0000256" key="7">
    <source>
        <dbReference type="ARBA" id="ARBA00022786"/>
    </source>
</evidence>
<evidence type="ECO:0000256" key="8">
    <source>
        <dbReference type="ARBA" id="ARBA00022833"/>
    </source>
</evidence>
<dbReference type="EMBL" id="LNZH02000209">
    <property type="protein sequence ID" value="OCB85523.1"/>
    <property type="molecule type" value="Genomic_DNA"/>
</dbReference>
<keyword evidence="4" id="KW-0479">Metal-binding</keyword>
<dbReference type="AlphaFoldDB" id="A0A9Q5HT51"/>
<dbReference type="InterPro" id="IPR031127">
    <property type="entry name" value="E3_UB_ligase_RBR"/>
</dbReference>
<feature type="compositionally biased region" description="Acidic residues" evidence="9">
    <location>
        <begin position="65"/>
        <end position="74"/>
    </location>
</feature>
<feature type="region of interest" description="Disordered" evidence="9">
    <location>
        <begin position="51"/>
        <end position="88"/>
    </location>
</feature>
<dbReference type="CDD" id="cd22584">
    <property type="entry name" value="Rcat_RBR_unk"/>
    <property type="match status" value="1"/>
</dbReference>
<sequence length="457" mass="51553">MRIWSALALGYSSEATRGSDSSRSSTFSDESDISIGGYIPSENLDNVRVLQRDGPSTPMIPSNDDGIDDDDDERQENRLGESAKGKGRTNITDEDFARSLFAEDALVELEEYHRRNMSMYAPSSEADLLFQRFLDEQASFNTRQMVADLAATLRPLQIGEIDNRSIRGGMHDTSIEEEVRFPTVIRPGPIVFPPPPLFTREERNDQSVICSVCRCPIEGEPVRLECGSRYDMDCLKRMFEANVDDEYRFPPRCCGQVIPLTVVEDQISKQTRDLYKAKIDEYSTPWRLYCSNAQCARFLGSRQRKAVSKTCRACKIETCALCTAPAHSSGQKCKIDKDLRKALKLGQHYGWQRCPRCRQLVERNDGCYHMSCRCGAQFCYLCAGNWGHCKCWQRKRAFVKIILFRWLHLRGDYLVNDEPAASTGNAVTRLCRRSWESVKKAVTPASSAPAPAGAIAA</sequence>
<dbReference type="PROSITE" id="PS51873">
    <property type="entry name" value="TRIAD"/>
    <property type="match status" value="1"/>
</dbReference>
<keyword evidence="7" id="KW-0833">Ubl conjugation pathway</keyword>
<keyword evidence="3" id="KW-0808">Transferase</keyword>
<evidence type="ECO:0000256" key="2">
    <source>
        <dbReference type="ARBA" id="ARBA00012251"/>
    </source>
</evidence>
<evidence type="ECO:0000256" key="4">
    <source>
        <dbReference type="ARBA" id="ARBA00022723"/>
    </source>
</evidence>
<dbReference type="Gene3D" id="1.20.120.1750">
    <property type="match status" value="1"/>
</dbReference>
<dbReference type="GO" id="GO:0061630">
    <property type="term" value="F:ubiquitin protein ligase activity"/>
    <property type="evidence" value="ECO:0007669"/>
    <property type="project" value="UniProtKB-EC"/>
</dbReference>
<dbReference type="Pfam" id="PF01485">
    <property type="entry name" value="IBR"/>
    <property type="match status" value="2"/>
</dbReference>
<keyword evidence="5" id="KW-0677">Repeat</keyword>
<keyword evidence="8" id="KW-0862">Zinc</keyword>
<keyword evidence="6" id="KW-0863">Zinc-finger</keyword>
<evidence type="ECO:0000256" key="3">
    <source>
        <dbReference type="ARBA" id="ARBA00022679"/>
    </source>
</evidence>
<evidence type="ECO:0000256" key="5">
    <source>
        <dbReference type="ARBA" id="ARBA00022737"/>
    </source>
</evidence>
<dbReference type="SUPFAM" id="SSF57850">
    <property type="entry name" value="RING/U-box"/>
    <property type="match status" value="2"/>
</dbReference>
<keyword evidence="12" id="KW-1185">Reference proteome</keyword>
<evidence type="ECO:0000259" key="10">
    <source>
        <dbReference type="PROSITE" id="PS51873"/>
    </source>
</evidence>
<evidence type="ECO:0000313" key="12">
    <source>
        <dbReference type="Proteomes" id="UP000757232"/>
    </source>
</evidence>
<evidence type="ECO:0000256" key="1">
    <source>
        <dbReference type="ARBA" id="ARBA00001798"/>
    </source>
</evidence>
<comment type="caution">
    <text evidence="11">The sequence shown here is derived from an EMBL/GenBank/DDBJ whole genome shotgun (WGS) entry which is preliminary data.</text>
</comment>